<dbReference type="Pfam" id="PF13927">
    <property type="entry name" value="Ig_3"/>
    <property type="match status" value="4"/>
</dbReference>
<feature type="domain" description="Ig-like" evidence="8">
    <location>
        <begin position="1341"/>
        <end position="1441"/>
    </location>
</feature>
<feature type="domain" description="Ig-like" evidence="8">
    <location>
        <begin position="693"/>
        <end position="814"/>
    </location>
</feature>
<feature type="compositionally biased region" description="Low complexity" evidence="7">
    <location>
        <begin position="491"/>
        <end position="509"/>
    </location>
</feature>
<protein>
    <recommendedName>
        <fullName evidence="8">Ig-like domain-containing protein</fullName>
    </recommendedName>
</protein>
<organism evidence="9 10">
    <name type="scientific">Pocillopora meandrina</name>
    <dbReference type="NCBI Taxonomy" id="46732"/>
    <lineage>
        <taxon>Eukaryota</taxon>
        <taxon>Metazoa</taxon>
        <taxon>Cnidaria</taxon>
        <taxon>Anthozoa</taxon>
        <taxon>Hexacorallia</taxon>
        <taxon>Scleractinia</taxon>
        <taxon>Astrocoeniina</taxon>
        <taxon>Pocilloporidae</taxon>
        <taxon>Pocillopora</taxon>
    </lineage>
</organism>
<evidence type="ECO:0000256" key="7">
    <source>
        <dbReference type="SAM" id="MobiDB-lite"/>
    </source>
</evidence>
<dbReference type="Pfam" id="PF07679">
    <property type="entry name" value="I-set"/>
    <property type="match status" value="2"/>
</dbReference>
<keyword evidence="4" id="KW-1015">Disulfide bond</keyword>
<dbReference type="InterPro" id="IPR013106">
    <property type="entry name" value="Ig_V-set"/>
</dbReference>
<feature type="region of interest" description="Disordered" evidence="7">
    <location>
        <begin position="402"/>
        <end position="460"/>
    </location>
</feature>
<dbReference type="InterPro" id="IPR003599">
    <property type="entry name" value="Ig_sub"/>
</dbReference>
<dbReference type="PANTHER" id="PTHR10075:SF100">
    <property type="entry name" value="FASCICLIN-2"/>
    <property type="match status" value="1"/>
</dbReference>
<sequence>MHLEVLASTRAPYFIKEPTDTYVQRGKSAVLDCLVGGSLKAAITWRKNGIALRDLSQDDRRMIKPDGSLYFSKVNHDTAENSDEGAYQCEALTRNDMNLDFQILSRTARLLVAEISSKVTVAPSKLKVLFGDTSRFYCYVNDSTPKAVVRWRKLGENHFIESKGRFTITFDGALQIAESRFDDQGDYECTAENTVTETSHTSTLTASLEVITDGGFPRGPYVSVASVERKDIAGDIVILDCIANGFPKPKVTWLFDGLPVVLGSGYSVVGQNNLMIESVTEEHAGTYTCRAISRNGIGEATTKLEVHHPPLFIKKPNNVHAYVDSNALFECFADGIPKPVITWSRNGDVIEESLYNVIGDGYLLVKRLVLSDMGPYQCFAENHLGKIQATAELNVYMKGQPLPSLQTTTAPNTERTEKPISASISDTKTAQNTASASYTTVEPETTVASESSTNSSVTTTSVATVVPVTESISDISTAQVTSAAPDSTPATDSTVDVHSSAVSDSTVTSDTTKFSVMTDALQGSSAVPYTPSSMSTIASFGTSPFSVKTATNKIATNQDTTSIPNSKASSAEPKTLPSMETLDTTVAKPDLITLIHGTSGTPASTTVADSIPETTDATKHPYSTAAKDTASTVEATNTETVTVANQFTTAIREVITTSDTTELPHTPTREITAFPKATSDFTTEPDPDVTAPPVITTTPDVQHRDELQPIVKEKTVREGSIKVIKCIATAIHKPDVDWYRNGKKLPTVKCSELNDVRCQGIPYEVYEEIKEHKFGGKSARTIKVLKIRSALYSRDQGEFECIATNGHAQPAKLIIDLNVLAPPRLIQKPDKVLSSSGKGSKVSCVVNKGNPLPTFKWEYQNTDCFTFNTSSCDPVESQWMPVPESLIMTPPNTPTKKSVVNVQGNQPTASFRCLASNKLGRDFHVIKLVRSVPLAFVKKPQNILKGYLGQKILINCSTNDQDATVSLLYRRHPFVAFVELKLEEKKLLKKGQAFELLNVGLRDSGFYACEAKNEANDKIRWPPGTGYLILNEEPLEFLNQPPVIIRGYLGQNLVINCSTNDQEATVSLLYKHHPLASFHELDLKQNKLSRKGKVFTLLNVERRDAGIYSCQANNRGGWNIRWPPGRGYLIPIRGGLPNHFVLRPKTPLTVRQEQQITITCESEGISETKLHWMKQTKKGDVSVPSNRVTVDKDRSTNKVRAFLKISNVQAEDAGVYKCVLRVFDKTDHKMISLYVREPLSFLVKPDVILHGYQAHSLTLNCSTNDRNATVSLYHRHHPLAPFRERKIDAKKVLLKGQVFTLLNLSLKDQGTYACEAKTEENESIRWPSTRGYLIVNQARIPDYFELKPANPIIVPKGGSTIVTCESEGVSEIQLQWKKGDVSNGNASIQDRMVSIVKDWSTNRVQAILRIMNAQMEDSGVYQCVLRAFEKTSMKSVEITVSHN</sequence>
<keyword evidence="2" id="KW-0677">Repeat</keyword>
<feature type="domain" description="Ig-like" evidence="8">
    <location>
        <begin position="973"/>
        <end position="1114"/>
    </location>
</feature>
<feature type="region of interest" description="Disordered" evidence="7">
    <location>
        <begin position="478"/>
        <end position="509"/>
    </location>
</feature>
<evidence type="ECO:0000256" key="3">
    <source>
        <dbReference type="ARBA" id="ARBA00023136"/>
    </source>
</evidence>
<dbReference type="SMART" id="SM00409">
    <property type="entry name" value="IG"/>
    <property type="match status" value="10"/>
</dbReference>
<dbReference type="GO" id="GO:0070593">
    <property type="term" value="P:dendrite self-avoidance"/>
    <property type="evidence" value="ECO:0007669"/>
    <property type="project" value="TreeGrafter"/>
</dbReference>
<dbReference type="Gene3D" id="2.60.40.10">
    <property type="entry name" value="Immunoglobulins"/>
    <property type="match status" value="10"/>
</dbReference>
<dbReference type="Proteomes" id="UP001159428">
    <property type="component" value="Unassembled WGS sequence"/>
</dbReference>
<feature type="domain" description="Ig-like" evidence="8">
    <location>
        <begin position="117"/>
        <end position="205"/>
    </location>
</feature>
<feature type="compositionally biased region" description="Polar residues" evidence="7">
    <location>
        <begin position="403"/>
        <end position="413"/>
    </location>
</feature>
<dbReference type="PROSITE" id="PS50835">
    <property type="entry name" value="IG_LIKE"/>
    <property type="match status" value="9"/>
</dbReference>
<comment type="caution">
    <text evidence="9">The sequence shown here is derived from an EMBL/GenBank/DDBJ whole genome shotgun (WGS) entry which is preliminary data.</text>
</comment>
<evidence type="ECO:0000256" key="2">
    <source>
        <dbReference type="ARBA" id="ARBA00022737"/>
    </source>
</evidence>
<dbReference type="CDD" id="cd00096">
    <property type="entry name" value="Ig"/>
    <property type="match status" value="2"/>
</dbReference>
<comment type="subcellular location">
    <subcellularLocation>
        <location evidence="1">Membrane</location>
    </subcellularLocation>
</comment>
<dbReference type="FunFam" id="2.60.40.10:FF:000004">
    <property type="entry name" value="DCC isoform 1"/>
    <property type="match status" value="1"/>
</dbReference>
<evidence type="ECO:0000259" key="8">
    <source>
        <dbReference type="PROSITE" id="PS50835"/>
    </source>
</evidence>
<keyword evidence="3" id="KW-0472">Membrane</keyword>
<dbReference type="InterPro" id="IPR036179">
    <property type="entry name" value="Ig-like_dom_sf"/>
</dbReference>
<evidence type="ECO:0000313" key="10">
    <source>
        <dbReference type="Proteomes" id="UP001159428"/>
    </source>
</evidence>
<dbReference type="GO" id="GO:0030424">
    <property type="term" value="C:axon"/>
    <property type="evidence" value="ECO:0007669"/>
    <property type="project" value="TreeGrafter"/>
</dbReference>
<feature type="domain" description="Ig-like" evidence="8">
    <location>
        <begin position="220"/>
        <end position="305"/>
    </location>
</feature>
<dbReference type="GO" id="GO:0005886">
    <property type="term" value="C:plasma membrane"/>
    <property type="evidence" value="ECO:0007669"/>
    <property type="project" value="TreeGrafter"/>
</dbReference>
<keyword evidence="5" id="KW-0325">Glycoprotein</keyword>
<feature type="domain" description="Ig-like" evidence="8">
    <location>
        <begin position="12"/>
        <end position="100"/>
    </location>
</feature>
<keyword evidence="6" id="KW-0393">Immunoglobulin domain</keyword>
<feature type="compositionally biased region" description="Polar residues" evidence="7">
    <location>
        <begin position="556"/>
        <end position="569"/>
    </location>
</feature>
<dbReference type="EMBL" id="CALNXJ010000008">
    <property type="protein sequence ID" value="CAH3045159.1"/>
    <property type="molecule type" value="Genomic_DNA"/>
</dbReference>
<evidence type="ECO:0000313" key="9">
    <source>
        <dbReference type="EMBL" id="CAH3045159.1"/>
    </source>
</evidence>
<dbReference type="GO" id="GO:0007411">
    <property type="term" value="P:axon guidance"/>
    <property type="evidence" value="ECO:0007669"/>
    <property type="project" value="TreeGrafter"/>
</dbReference>
<dbReference type="InterPro" id="IPR003598">
    <property type="entry name" value="Ig_sub2"/>
</dbReference>
<dbReference type="InterPro" id="IPR013151">
    <property type="entry name" value="Immunoglobulin_dom"/>
</dbReference>
<dbReference type="SUPFAM" id="SSF48726">
    <property type="entry name" value="Immunoglobulin"/>
    <property type="match status" value="10"/>
</dbReference>
<evidence type="ECO:0000256" key="4">
    <source>
        <dbReference type="ARBA" id="ARBA00023157"/>
    </source>
</evidence>
<feature type="domain" description="Ig-like" evidence="8">
    <location>
        <begin position="1137"/>
        <end position="1232"/>
    </location>
</feature>
<proteinExistence type="predicted"/>
<dbReference type="Pfam" id="PF00047">
    <property type="entry name" value="ig"/>
    <property type="match status" value="1"/>
</dbReference>
<feature type="domain" description="Ig-like" evidence="8">
    <location>
        <begin position="823"/>
        <end position="917"/>
    </location>
</feature>
<dbReference type="SMART" id="SM00408">
    <property type="entry name" value="IGc2"/>
    <property type="match status" value="10"/>
</dbReference>
<feature type="region of interest" description="Disordered" evidence="7">
    <location>
        <begin position="556"/>
        <end position="575"/>
    </location>
</feature>
<accession>A0AAU9W3L4</accession>
<feature type="domain" description="Ig-like" evidence="8">
    <location>
        <begin position="310"/>
        <end position="394"/>
    </location>
</feature>
<dbReference type="SMART" id="SM00406">
    <property type="entry name" value="IGv"/>
    <property type="match status" value="3"/>
</dbReference>
<dbReference type="GO" id="GO:0098632">
    <property type="term" value="F:cell-cell adhesion mediator activity"/>
    <property type="evidence" value="ECO:0007669"/>
    <property type="project" value="TreeGrafter"/>
</dbReference>
<name>A0AAU9W3L4_9CNID</name>
<evidence type="ECO:0000256" key="5">
    <source>
        <dbReference type="ARBA" id="ARBA00023180"/>
    </source>
</evidence>
<keyword evidence="10" id="KW-1185">Reference proteome</keyword>
<dbReference type="InterPro" id="IPR013098">
    <property type="entry name" value="Ig_I-set"/>
</dbReference>
<evidence type="ECO:0000256" key="6">
    <source>
        <dbReference type="ARBA" id="ARBA00023319"/>
    </source>
</evidence>
<feature type="compositionally biased region" description="Polar residues" evidence="7">
    <location>
        <begin position="422"/>
        <end position="443"/>
    </location>
</feature>
<dbReference type="InterPro" id="IPR013783">
    <property type="entry name" value="Ig-like_fold"/>
</dbReference>
<feature type="compositionally biased region" description="Polar residues" evidence="7">
    <location>
        <begin position="478"/>
        <end position="490"/>
    </location>
</feature>
<dbReference type="GO" id="GO:0007156">
    <property type="term" value="P:homophilic cell adhesion via plasma membrane adhesion molecules"/>
    <property type="evidence" value="ECO:0007669"/>
    <property type="project" value="TreeGrafter"/>
</dbReference>
<gene>
    <name evidence="9" type="ORF">PMEA_00032965</name>
</gene>
<reference evidence="9 10" key="1">
    <citation type="submission" date="2022-05" db="EMBL/GenBank/DDBJ databases">
        <authorList>
            <consortium name="Genoscope - CEA"/>
            <person name="William W."/>
        </authorList>
    </citation>
    <scope>NUCLEOTIDE SEQUENCE [LARGE SCALE GENOMIC DNA]</scope>
</reference>
<feature type="compositionally biased region" description="Low complexity" evidence="7">
    <location>
        <begin position="444"/>
        <end position="460"/>
    </location>
</feature>
<dbReference type="InterPro" id="IPR007110">
    <property type="entry name" value="Ig-like_dom"/>
</dbReference>
<dbReference type="PANTHER" id="PTHR10075">
    <property type="entry name" value="BASIGIN RELATED"/>
    <property type="match status" value="1"/>
</dbReference>
<evidence type="ECO:0000256" key="1">
    <source>
        <dbReference type="ARBA" id="ARBA00004370"/>
    </source>
</evidence>
<dbReference type="FunFam" id="2.60.40.10:FF:000189">
    <property type="entry name" value="Neogenin isoform 3"/>
    <property type="match status" value="1"/>
</dbReference>